<organism evidence="3 4">
    <name type="scientific">Saccoglossus kowalevskii</name>
    <name type="common">Acorn worm</name>
    <dbReference type="NCBI Taxonomy" id="10224"/>
    <lineage>
        <taxon>Eukaryota</taxon>
        <taxon>Metazoa</taxon>
        <taxon>Hemichordata</taxon>
        <taxon>Enteropneusta</taxon>
        <taxon>Harrimaniidae</taxon>
        <taxon>Saccoglossus</taxon>
    </lineage>
</organism>
<dbReference type="RefSeq" id="XP_002734844.1">
    <property type="nucleotide sequence ID" value="XM_002734798.2"/>
</dbReference>
<evidence type="ECO:0000256" key="1">
    <source>
        <dbReference type="SAM" id="SignalP"/>
    </source>
</evidence>
<evidence type="ECO:0000313" key="4">
    <source>
        <dbReference type="RefSeq" id="XP_002734844.1"/>
    </source>
</evidence>
<evidence type="ECO:0000259" key="2">
    <source>
        <dbReference type="PROSITE" id="PS00022"/>
    </source>
</evidence>
<protein>
    <submittedName>
        <fullName evidence="4">Teneurin-1-like</fullName>
    </submittedName>
</protein>
<sequence>MKYIILSLVIVGAVFAQMNGDHDGDREDGAMTGMTSSCMNNSDCNAGWCVHGMCRCPQNHYGDNCEDVSPLRCIVCDGFMHESSMCMTGWAINQDIDVEECEAHQTYCKSEVWFKDGIPWVKRHGCSENCWEKEGCSPDAEGHNCVACCNYDYCLGGERYMLGGSDAITPSLVVISLVSMFSSFF</sequence>
<dbReference type="Proteomes" id="UP000694865">
    <property type="component" value="Unplaced"/>
</dbReference>
<proteinExistence type="predicted"/>
<gene>
    <name evidence="4" type="primary">LOC100370607</name>
</gene>
<dbReference type="InterPro" id="IPR000742">
    <property type="entry name" value="EGF"/>
</dbReference>
<evidence type="ECO:0000313" key="3">
    <source>
        <dbReference type="Proteomes" id="UP000694865"/>
    </source>
</evidence>
<keyword evidence="3" id="KW-1185">Reference proteome</keyword>
<feature type="chain" id="PRO_5046725374" evidence="1">
    <location>
        <begin position="17"/>
        <end position="185"/>
    </location>
</feature>
<feature type="domain" description="EGF-like" evidence="2">
    <location>
        <begin position="54"/>
        <end position="65"/>
    </location>
</feature>
<feature type="signal peptide" evidence="1">
    <location>
        <begin position="1"/>
        <end position="16"/>
    </location>
</feature>
<reference evidence="4" key="1">
    <citation type="submission" date="2025-08" db="UniProtKB">
        <authorList>
            <consortium name="RefSeq"/>
        </authorList>
    </citation>
    <scope>IDENTIFICATION</scope>
    <source>
        <tissue evidence="4">Testes</tissue>
    </source>
</reference>
<keyword evidence="1" id="KW-0732">Signal</keyword>
<accession>A0ABM0GQ38</accession>
<name>A0ABM0GQ38_SACKO</name>
<dbReference type="PROSITE" id="PS00022">
    <property type="entry name" value="EGF_1"/>
    <property type="match status" value="1"/>
</dbReference>
<dbReference type="GeneID" id="100370607"/>